<dbReference type="InterPro" id="IPR052517">
    <property type="entry name" value="GlcG_carb_metab_protein"/>
</dbReference>
<dbReference type="InterPro" id="IPR005624">
    <property type="entry name" value="PduO/GlcC-like"/>
</dbReference>
<dbReference type="Proteomes" id="UP001165395">
    <property type="component" value="Unassembled WGS sequence"/>
</dbReference>
<dbReference type="PANTHER" id="PTHR34309">
    <property type="entry name" value="SLR1406 PROTEIN"/>
    <property type="match status" value="1"/>
</dbReference>
<dbReference type="Gene3D" id="3.30.450.150">
    <property type="entry name" value="Haem-degrading domain"/>
    <property type="match status" value="1"/>
</dbReference>
<name>A0ABS8DBE7_9NEIS</name>
<dbReference type="InterPro" id="IPR038084">
    <property type="entry name" value="PduO/GlcC-like_sf"/>
</dbReference>
<gene>
    <name evidence="1" type="ORF">LIN78_15500</name>
</gene>
<dbReference type="RefSeq" id="WP_227181771.1">
    <property type="nucleotide sequence ID" value="NZ_JAJBZT010000010.1"/>
</dbReference>
<comment type="caution">
    <text evidence="1">The sequence shown here is derived from an EMBL/GenBank/DDBJ whole genome shotgun (WGS) entry which is preliminary data.</text>
</comment>
<organism evidence="1 2">
    <name type="scientific">Leeia speluncae</name>
    <dbReference type="NCBI Taxonomy" id="2884804"/>
    <lineage>
        <taxon>Bacteria</taxon>
        <taxon>Pseudomonadati</taxon>
        <taxon>Pseudomonadota</taxon>
        <taxon>Betaproteobacteria</taxon>
        <taxon>Neisseriales</taxon>
        <taxon>Leeiaceae</taxon>
        <taxon>Leeia</taxon>
    </lineage>
</organism>
<proteinExistence type="predicted"/>
<evidence type="ECO:0000313" key="2">
    <source>
        <dbReference type="Proteomes" id="UP001165395"/>
    </source>
</evidence>
<dbReference type="Pfam" id="PF03928">
    <property type="entry name" value="HbpS-like"/>
    <property type="match status" value="1"/>
</dbReference>
<accession>A0ABS8DBE7</accession>
<evidence type="ECO:0000313" key="1">
    <source>
        <dbReference type="EMBL" id="MCB6184953.1"/>
    </source>
</evidence>
<sequence>MLETQTIVSITSRTALALAMHALLLAEHRQFKMCIAVVNVSGQLQAFTKVDGAPLHSSDIAIDKAYTAVSFGRPTSTWTDRLESANAFLKHGLMNRPQFAGFAGGVPIVVDGVLVGAIGVSGGSASQDEEIALMALQEFGMSS</sequence>
<dbReference type="SUPFAM" id="SSF143744">
    <property type="entry name" value="GlcG-like"/>
    <property type="match status" value="1"/>
</dbReference>
<reference evidence="1" key="1">
    <citation type="submission" date="2021-10" db="EMBL/GenBank/DDBJ databases">
        <title>The complete genome sequence of Leeia sp. TBRC 13508.</title>
        <authorList>
            <person name="Charoenyingcharoen P."/>
            <person name="Yukphan P."/>
        </authorList>
    </citation>
    <scope>NUCLEOTIDE SEQUENCE</scope>
    <source>
        <strain evidence="1">TBRC 13508</strain>
    </source>
</reference>
<dbReference type="EMBL" id="JAJBZT010000010">
    <property type="protein sequence ID" value="MCB6184953.1"/>
    <property type="molecule type" value="Genomic_DNA"/>
</dbReference>
<keyword evidence="2" id="KW-1185">Reference proteome</keyword>
<dbReference type="PANTHER" id="PTHR34309:SF1">
    <property type="entry name" value="PROTEIN GLCG"/>
    <property type="match status" value="1"/>
</dbReference>
<protein>
    <submittedName>
        <fullName evidence="1">Heme-binding protein</fullName>
    </submittedName>
</protein>